<dbReference type="EMBL" id="BTGU01000519">
    <property type="protein sequence ID" value="GMN67916.1"/>
    <property type="molecule type" value="Genomic_DNA"/>
</dbReference>
<proteinExistence type="predicted"/>
<sequence length="178" mass="19391">MKHFSCLWSDCMENVIWSVGEVLKEPKSLAVNRANTFPKAAILELVLGNFNKDHGEASENTVDEGYRGQGVGTNNVVPKSLEQSFLPLFYNHSSDGLSFGKEMRKGAVVDSFVAGIGIKIRFGVQASSDIIGGSLCYFHHTVLHFLVALLVPTFTVKLVKCRIALAVSSQLLCTLSTL</sequence>
<dbReference type="EMBL" id="BTGU01000521">
    <property type="protein sequence ID" value="GMN67930.1"/>
    <property type="molecule type" value="Genomic_DNA"/>
</dbReference>
<reference evidence="2" key="1">
    <citation type="submission" date="2023-07" db="EMBL/GenBank/DDBJ databases">
        <title>draft genome sequence of fig (Ficus carica).</title>
        <authorList>
            <person name="Takahashi T."/>
            <person name="Nishimura K."/>
        </authorList>
    </citation>
    <scope>NUCLEOTIDE SEQUENCE</scope>
</reference>
<dbReference type="Proteomes" id="UP001187192">
    <property type="component" value="Unassembled WGS sequence"/>
</dbReference>
<dbReference type="Gramene" id="FCD_00025880-RA">
    <property type="protein sequence ID" value="FCD_00025880-RA:cds"/>
    <property type="gene ID" value="FCD_00025880"/>
</dbReference>
<evidence type="ECO:0000313" key="1">
    <source>
        <dbReference type="EMBL" id="GMN67916.1"/>
    </source>
</evidence>
<evidence type="ECO:0000313" key="2">
    <source>
        <dbReference type="EMBL" id="GMN67930.1"/>
    </source>
</evidence>
<name>A0AA88E7X2_FICCA</name>
<protein>
    <submittedName>
        <fullName evidence="2">Uncharacterized protein</fullName>
    </submittedName>
</protein>
<gene>
    <name evidence="1" type="ORF">TIFTF001_036973</name>
    <name evidence="2" type="ORF">TIFTF001_036987</name>
</gene>
<dbReference type="AlphaFoldDB" id="A0AA88E7X2"/>
<comment type="caution">
    <text evidence="2">The sequence shown here is derived from an EMBL/GenBank/DDBJ whole genome shotgun (WGS) entry which is preliminary data.</text>
</comment>
<organism evidence="2 3">
    <name type="scientific">Ficus carica</name>
    <name type="common">Common fig</name>
    <dbReference type="NCBI Taxonomy" id="3494"/>
    <lineage>
        <taxon>Eukaryota</taxon>
        <taxon>Viridiplantae</taxon>
        <taxon>Streptophyta</taxon>
        <taxon>Embryophyta</taxon>
        <taxon>Tracheophyta</taxon>
        <taxon>Spermatophyta</taxon>
        <taxon>Magnoliopsida</taxon>
        <taxon>eudicotyledons</taxon>
        <taxon>Gunneridae</taxon>
        <taxon>Pentapetalae</taxon>
        <taxon>rosids</taxon>
        <taxon>fabids</taxon>
        <taxon>Rosales</taxon>
        <taxon>Moraceae</taxon>
        <taxon>Ficeae</taxon>
        <taxon>Ficus</taxon>
    </lineage>
</organism>
<accession>A0AA88E7X2</accession>
<evidence type="ECO:0000313" key="3">
    <source>
        <dbReference type="Proteomes" id="UP001187192"/>
    </source>
</evidence>
<keyword evidence="3" id="KW-1185">Reference proteome</keyword>